<keyword evidence="1" id="KW-0472">Membrane</keyword>
<dbReference type="Proteomes" id="UP000651852">
    <property type="component" value="Unassembled WGS sequence"/>
</dbReference>
<comment type="caution">
    <text evidence="2">The sequence shown here is derived from an EMBL/GenBank/DDBJ whole genome shotgun (WGS) entry which is preliminary data.</text>
</comment>
<accession>A0ABR7AW50</accession>
<protein>
    <submittedName>
        <fullName evidence="2">Uncharacterized protein</fullName>
    </submittedName>
</protein>
<evidence type="ECO:0000256" key="1">
    <source>
        <dbReference type="SAM" id="Phobius"/>
    </source>
</evidence>
<reference evidence="2 3" key="1">
    <citation type="submission" date="2020-08" db="EMBL/GenBank/DDBJ databases">
        <title>Putative novel bacterial strains isolated from necrotic wheat leaf tissues caused by Xanthomonas translucens.</title>
        <authorList>
            <person name="Tambong J.T."/>
        </authorList>
    </citation>
    <scope>NUCLEOTIDE SEQUENCE [LARGE SCALE GENOMIC DNA]</scope>
    <source>
        <strain evidence="2 3">DOAB 1069</strain>
    </source>
</reference>
<evidence type="ECO:0000313" key="3">
    <source>
        <dbReference type="Proteomes" id="UP000651852"/>
    </source>
</evidence>
<gene>
    <name evidence="2" type="ORF">H8S59_05075</name>
</gene>
<organism evidence="2 3">
    <name type="scientific">Pseudomonas folii</name>
    <dbReference type="NCBI Taxonomy" id="2762593"/>
    <lineage>
        <taxon>Bacteria</taxon>
        <taxon>Pseudomonadati</taxon>
        <taxon>Pseudomonadota</taxon>
        <taxon>Gammaproteobacteria</taxon>
        <taxon>Pseudomonadales</taxon>
        <taxon>Pseudomonadaceae</taxon>
        <taxon>Pseudomonas</taxon>
    </lineage>
</organism>
<dbReference type="EMBL" id="JACONW010000013">
    <property type="protein sequence ID" value="MBC3949134.1"/>
    <property type="molecule type" value="Genomic_DNA"/>
</dbReference>
<proteinExistence type="predicted"/>
<evidence type="ECO:0000313" key="2">
    <source>
        <dbReference type="EMBL" id="MBC3949134.1"/>
    </source>
</evidence>
<feature type="transmembrane region" description="Helical" evidence="1">
    <location>
        <begin position="129"/>
        <end position="152"/>
    </location>
</feature>
<feature type="transmembrane region" description="Helical" evidence="1">
    <location>
        <begin position="65"/>
        <end position="84"/>
    </location>
</feature>
<keyword evidence="1" id="KW-1133">Transmembrane helix</keyword>
<feature type="transmembrane region" description="Helical" evidence="1">
    <location>
        <begin position="96"/>
        <end position="117"/>
    </location>
</feature>
<dbReference type="RefSeq" id="WP_187520695.1">
    <property type="nucleotide sequence ID" value="NZ_JACONW010000013.1"/>
</dbReference>
<sequence>MAGAKKHWRLAFEANSVRLRFLDPIRIYHLLKQAIASSDSLPFGQSAERKSTGMMPDEALRVTRWMTCLSITTVILGSIFALYLAQKPSSSFLPPYFLSFAVMWLTNLVSMVLNVIYWSVRRGPKWLSVTLLIQAGMCLAPFVVSLFGDYFFG</sequence>
<name>A0ABR7AW50_9PSED</name>
<keyword evidence="1" id="KW-0812">Transmembrane</keyword>
<keyword evidence="3" id="KW-1185">Reference proteome</keyword>